<feature type="non-terminal residue" evidence="2">
    <location>
        <position position="1"/>
    </location>
</feature>
<feature type="compositionally biased region" description="Basic residues" evidence="1">
    <location>
        <begin position="155"/>
        <end position="170"/>
    </location>
</feature>
<protein>
    <submittedName>
        <fullName evidence="2">Nitroreductase family protein</fullName>
    </submittedName>
</protein>
<name>A0A6J4KJP9_9BACT</name>
<feature type="compositionally biased region" description="Basic and acidic residues" evidence="1">
    <location>
        <begin position="192"/>
        <end position="201"/>
    </location>
</feature>
<feature type="compositionally biased region" description="Low complexity" evidence="1">
    <location>
        <begin position="22"/>
        <end position="33"/>
    </location>
</feature>
<feature type="compositionally biased region" description="Basic residues" evidence="1">
    <location>
        <begin position="89"/>
        <end position="107"/>
    </location>
</feature>
<reference evidence="2" key="1">
    <citation type="submission" date="2020-02" db="EMBL/GenBank/DDBJ databases">
        <authorList>
            <person name="Meier V. D."/>
        </authorList>
    </citation>
    <scope>NUCLEOTIDE SEQUENCE</scope>
    <source>
        <strain evidence="2">AVDCRST_MAG11</strain>
    </source>
</reference>
<feature type="compositionally biased region" description="Basic residues" evidence="1">
    <location>
        <begin position="206"/>
        <end position="215"/>
    </location>
</feature>
<evidence type="ECO:0000256" key="1">
    <source>
        <dbReference type="SAM" id="MobiDB-lite"/>
    </source>
</evidence>
<organism evidence="2">
    <name type="scientific">uncultured Gemmatimonadaceae bacterium</name>
    <dbReference type="NCBI Taxonomy" id="246130"/>
    <lineage>
        <taxon>Bacteria</taxon>
        <taxon>Pseudomonadati</taxon>
        <taxon>Gemmatimonadota</taxon>
        <taxon>Gemmatimonadia</taxon>
        <taxon>Gemmatimonadales</taxon>
        <taxon>Gemmatimonadaceae</taxon>
        <taxon>environmental samples</taxon>
    </lineage>
</organism>
<feature type="compositionally biased region" description="Basic residues" evidence="1">
    <location>
        <begin position="114"/>
        <end position="128"/>
    </location>
</feature>
<feature type="compositionally biased region" description="Basic and acidic residues" evidence="1">
    <location>
        <begin position="53"/>
        <end position="67"/>
    </location>
</feature>
<proteinExistence type="predicted"/>
<gene>
    <name evidence="2" type="ORF">AVDCRST_MAG11-1300</name>
</gene>
<evidence type="ECO:0000313" key="2">
    <source>
        <dbReference type="EMBL" id="CAA9308158.1"/>
    </source>
</evidence>
<dbReference type="AlphaFoldDB" id="A0A6J4KJP9"/>
<sequence>AGAPRRRSGAAVRPARLPPPIAGGAARARGGVPRRVEPAAHHAPLRPRPGAARADRARDPRRGDGAERGAPAAVDLRGGVGPGAQGAHPRGRRGRGAPQLRRAHARRVAGGARPVRHRRAQGAPHRRAVGGGALPPHARGARRRRPARVLLHAGVVRHRGRLLRRGRAPHGPRDAHAHPHPDGVPRRAARAAAEREGDARDAGGLPRRRRARPRPRAQAPRRDRRLEV</sequence>
<dbReference type="EMBL" id="CADCTU010000293">
    <property type="protein sequence ID" value="CAA9308158.1"/>
    <property type="molecule type" value="Genomic_DNA"/>
</dbReference>
<accession>A0A6J4KJP9</accession>
<feature type="non-terminal residue" evidence="2">
    <location>
        <position position="228"/>
    </location>
</feature>
<feature type="region of interest" description="Disordered" evidence="1">
    <location>
        <begin position="1"/>
        <end position="228"/>
    </location>
</feature>
<feature type="compositionally biased region" description="Basic and acidic residues" evidence="1">
    <location>
        <begin position="171"/>
        <end position="185"/>
    </location>
</feature>